<feature type="domain" description="N-acetyltransferase" evidence="1">
    <location>
        <begin position="194"/>
        <end position="328"/>
    </location>
</feature>
<gene>
    <name evidence="2" type="ORF">HGI30_00975</name>
</gene>
<dbReference type="InterPro" id="IPR000182">
    <property type="entry name" value="GNAT_dom"/>
</dbReference>
<organism evidence="2 3">
    <name type="scientific">Paenibacillus albicereus</name>
    <dbReference type="NCBI Taxonomy" id="2726185"/>
    <lineage>
        <taxon>Bacteria</taxon>
        <taxon>Bacillati</taxon>
        <taxon>Bacillota</taxon>
        <taxon>Bacilli</taxon>
        <taxon>Bacillales</taxon>
        <taxon>Paenibacillaceae</taxon>
        <taxon>Paenibacillus</taxon>
    </lineage>
</organism>
<accession>A0A6H2GSC1</accession>
<dbReference type="CDD" id="cd04301">
    <property type="entry name" value="NAT_SF"/>
    <property type="match status" value="1"/>
</dbReference>
<dbReference type="Pfam" id="PF00583">
    <property type="entry name" value="Acetyltransf_1"/>
    <property type="match status" value="1"/>
</dbReference>
<keyword evidence="3" id="KW-1185">Reference proteome</keyword>
<evidence type="ECO:0000313" key="3">
    <source>
        <dbReference type="Proteomes" id="UP000502136"/>
    </source>
</evidence>
<dbReference type="Proteomes" id="UP000502136">
    <property type="component" value="Chromosome"/>
</dbReference>
<dbReference type="RefSeq" id="WP_168905997.1">
    <property type="nucleotide sequence ID" value="NZ_CP051428.1"/>
</dbReference>
<proteinExistence type="predicted"/>
<evidence type="ECO:0000313" key="2">
    <source>
        <dbReference type="EMBL" id="QJC50314.1"/>
    </source>
</evidence>
<dbReference type="AlphaFoldDB" id="A0A6H2GSC1"/>
<dbReference type="Gene3D" id="3.40.630.30">
    <property type="match status" value="1"/>
</dbReference>
<dbReference type="PANTHER" id="PTHR43072">
    <property type="entry name" value="N-ACETYLTRANSFERASE"/>
    <property type="match status" value="1"/>
</dbReference>
<evidence type="ECO:0000259" key="1">
    <source>
        <dbReference type="PROSITE" id="PS51186"/>
    </source>
</evidence>
<protein>
    <submittedName>
        <fullName evidence="2">GNAT family N-acetyltransferase</fullName>
    </submittedName>
</protein>
<sequence>MKIRNWNEQDRRGALGLWNREAVRDGYKPLDEAGFAALIADHPQFDPGTAFVAEGGGELQGLAIGCTGDELPLGAQAGYITCVLADSALGEAEADRLRRELLTRLEERFAELGKSQADVLFFNPMRLPWLVPGTPGHEHNNAPGAPEGGALHGLLLEAGYAVRSLQHGMHLDLTRFEVPESILVKRSRASAEGYAVERLDPARHEGLAELLDALGNPLWQREIADCAARGVPVVAAVHGSRLAGFAGPVVREPSGRGYFAGIGVHPQHEGHGLGSLLFFSLCEAFRSIGTDYMTLFTGSENPAMRIYDKAGFKTAKTFAVMRKEGIGS</sequence>
<dbReference type="KEGG" id="palr:HGI30_00975"/>
<dbReference type="InterPro" id="IPR016181">
    <property type="entry name" value="Acyl_CoA_acyltransferase"/>
</dbReference>
<reference evidence="2 3" key="1">
    <citation type="submission" date="2020-04" db="EMBL/GenBank/DDBJ databases">
        <title>Novel Paenibacillus strain UniB2 isolated from commercial digestive syrup.</title>
        <authorList>
            <person name="Thorat V."/>
            <person name="Kirdat K."/>
            <person name="Tiwarekar B."/>
            <person name="Yadav A."/>
        </authorList>
    </citation>
    <scope>NUCLEOTIDE SEQUENCE [LARGE SCALE GENOMIC DNA]</scope>
    <source>
        <strain evidence="2 3">UniB2</strain>
    </source>
</reference>
<dbReference type="EMBL" id="CP051428">
    <property type="protein sequence ID" value="QJC50314.1"/>
    <property type="molecule type" value="Genomic_DNA"/>
</dbReference>
<dbReference type="SUPFAM" id="SSF55729">
    <property type="entry name" value="Acyl-CoA N-acyltransferases (Nat)"/>
    <property type="match status" value="1"/>
</dbReference>
<dbReference type="PROSITE" id="PS51186">
    <property type="entry name" value="GNAT"/>
    <property type="match status" value="1"/>
</dbReference>
<dbReference type="GO" id="GO:0016747">
    <property type="term" value="F:acyltransferase activity, transferring groups other than amino-acyl groups"/>
    <property type="evidence" value="ECO:0007669"/>
    <property type="project" value="InterPro"/>
</dbReference>
<name>A0A6H2GSC1_9BACL</name>
<keyword evidence="2" id="KW-0808">Transferase</keyword>